<reference evidence="3 4" key="1">
    <citation type="submission" date="2015-02" db="EMBL/GenBank/DDBJ databases">
        <title>Genome Sequencing of Rickettsiales.</title>
        <authorList>
            <person name="Daugherty S.C."/>
            <person name="Su Q."/>
            <person name="Abolude K."/>
            <person name="Beier-Sexton M."/>
            <person name="Carlyon J.A."/>
            <person name="Carter R."/>
            <person name="Day N.P."/>
            <person name="Dumler S.J."/>
            <person name="Dyachenko V."/>
            <person name="Godinez A."/>
            <person name="Kurtti T.J."/>
            <person name="Lichay M."/>
            <person name="Mullins K.E."/>
            <person name="Ott S."/>
            <person name="Pappas-Brown V."/>
            <person name="Paris D.H."/>
            <person name="Patel P."/>
            <person name="Richards A.L."/>
            <person name="Sadzewicz L."/>
            <person name="Sears K."/>
            <person name="Seidman D."/>
            <person name="Sengamalay N."/>
            <person name="Stenos J."/>
            <person name="Tallon L.J."/>
            <person name="Vincent G."/>
            <person name="Fraser C.M."/>
            <person name="Munderloh U."/>
            <person name="Dunning-Hotopp J.C."/>
        </authorList>
    </citation>
    <scope>NUCLEOTIDE SEQUENCE [LARGE SCALE GENOMIC DNA]</scope>
    <source>
        <strain evidence="3 4">RML Mogi</strain>
    </source>
</reference>
<gene>
    <name evidence="3" type="ORF">RBEMOGI_1707</name>
</gene>
<evidence type="ECO:0000313" key="3">
    <source>
        <dbReference type="EMBL" id="KJV90972.1"/>
    </source>
</evidence>
<evidence type="ECO:0000256" key="2">
    <source>
        <dbReference type="SAM" id="Phobius"/>
    </source>
</evidence>
<evidence type="ECO:0000313" key="4">
    <source>
        <dbReference type="Proteomes" id="UP000033689"/>
    </source>
</evidence>
<accession>A0A0F3QFB5</accession>
<keyword evidence="2" id="KW-1133">Transmembrane helix</keyword>
<dbReference type="Proteomes" id="UP000033689">
    <property type="component" value="Unassembled WGS sequence"/>
</dbReference>
<protein>
    <submittedName>
        <fullName evidence="3">Uncharacterized protein</fullName>
    </submittedName>
</protein>
<name>A0A0F3QFB5_RICBE</name>
<keyword evidence="1" id="KW-0175">Coiled coil</keyword>
<evidence type="ECO:0000256" key="1">
    <source>
        <dbReference type="SAM" id="Coils"/>
    </source>
</evidence>
<keyword evidence="2" id="KW-0472">Membrane</keyword>
<sequence length="209" mass="23018">MFEINDDGVESSKNVENKILNLKELLDKIQKSILQKTNLANRLLTASTVIKGISIGTGLAAASLYALMPFTFGATSVPAAALSLATGILGSIASALKMAYYDVLKTIESFKEIEDTLSKYSFMTVNEMASKTTSFSLSLFKLKYNIMKFDSLINPNSLSRVSAFIGPLISTKKLLEDINELEEFKKINNEIKEGSLELLKTISRLETIR</sequence>
<dbReference type="AlphaFoldDB" id="A0A0F3QFB5"/>
<feature type="transmembrane region" description="Helical" evidence="2">
    <location>
        <begin position="43"/>
        <end position="67"/>
    </location>
</feature>
<dbReference type="PATRIC" id="fig|1359194.3.peg.1752"/>
<dbReference type="EMBL" id="LAOJ01000004">
    <property type="protein sequence ID" value="KJV90972.1"/>
    <property type="molecule type" value="Genomic_DNA"/>
</dbReference>
<feature type="transmembrane region" description="Helical" evidence="2">
    <location>
        <begin position="79"/>
        <end position="101"/>
    </location>
</feature>
<organism evidence="3 4">
    <name type="scientific">Rickettsia bellii str. RML Mogi</name>
    <dbReference type="NCBI Taxonomy" id="1359194"/>
    <lineage>
        <taxon>Bacteria</taxon>
        <taxon>Pseudomonadati</taxon>
        <taxon>Pseudomonadota</taxon>
        <taxon>Alphaproteobacteria</taxon>
        <taxon>Rickettsiales</taxon>
        <taxon>Rickettsiaceae</taxon>
        <taxon>Rickettsieae</taxon>
        <taxon>Rickettsia</taxon>
        <taxon>belli group</taxon>
    </lineage>
</organism>
<comment type="caution">
    <text evidence="3">The sequence shown here is derived from an EMBL/GenBank/DDBJ whole genome shotgun (WGS) entry which is preliminary data.</text>
</comment>
<feature type="coiled-coil region" evidence="1">
    <location>
        <begin position="12"/>
        <end position="42"/>
    </location>
</feature>
<keyword evidence="2" id="KW-0812">Transmembrane</keyword>
<proteinExistence type="predicted"/>